<organism evidence="3 4">
    <name type="scientific">Treponema porcinum</name>
    <dbReference type="NCBI Taxonomy" id="261392"/>
    <lineage>
        <taxon>Bacteria</taxon>
        <taxon>Pseudomonadati</taxon>
        <taxon>Spirochaetota</taxon>
        <taxon>Spirochaetia</taxon>
        <taxon>Spirochaetales</taxon>
        <taxon>Treponemataceae</taxon>
        <taxon>Treponema</taxon>
    </lineage>
</organism>
<reference evidence="3 4" key="1">
    <citation type="submission" date="2017-02" db="EMBL/GenBank/DDBJ databases">
        <authorList>
            <person name="Peterson S.W."/>
        </authorList>
    </citation>
    <scope>NUCLEOTIDE SEQUENCE [LARGE SCALE GENOMIC DNA]</scope>
    <source>
        <strain evidence="3 4">ATCC BAA-908</strain>
    </source>
</reference>
<dbReference type="PANTHER" id="PTHR37957">
    <property type="entry name" value="BLR7070 PROTEIN"/>
    <property type="match status" value="1"/>
</dbReference>
<dbReference type="EMBL" id="FUWG01000004">
    <property type="protein sequence ID" value="SJZ31922.1"/>
    <property type="molecule type" value="Genomic_DNA"/>
</dbReference>
<evidence type="ECO:0000313" key="4">
    <source>
        <dbReference type="Proteomes" id="UP000190423"/>
    </source>
</evidence>
<feature type="signal peptide" evidence="1">
    <location>
        <begin position="1"/>
        <end position="19"/>
    </location>
</feature>
<dbReference type="Pfam" id="PF13449">
    <property type="entry name" value="Phytase-like"/>
    <property type="match status" value="1"/>
</dbReference>
<dbReference type="Proteomes" id="UP000190423">
    <property type="component" value="Unassembled WGS sequence"/>
</dbReference>
<accession>A0A1T4JNZ1</accession>
<keyword evidence="4" id="KW-1185">Reference proteome</keyword>
<proteinExistence type="predicted"/>
<dbReference type="SUPFAM" id="SSF63829">
    <property type="entry name" value="Calcium-dependent phosphotriesterase"/>
    <property type="match status" value="1"/>
</dbReference>
<evidence type="ECO:0000313" key="3">
    <source>
        <dbReference type="EMBL" id="SJZ31922.1"/>
    </source>
</evidence>
<keyword evidence="1" id="KW-0732">Signal</keyword>
<evidence type="ECO:0000259" key="2">
    <source>
        <dbReference type="Pfam" id="PF13449"/>
    </source>
</evidence>
<sequence length="433" mass="46648">MKKQSLCIAAAALVLASCASTGVKTSADGYASVSKNGAAVPYRVLLKTADGVEIQNGGYGSDGCAHPADSSLFYLITDRGPNIDYEGASGKGKLFPVPEYSPRIGLFRMEKNGTVSLVKEIILKSPDGKPITGLPNPKDRGATGEIAYTLDGKILGTDDYGLDSEGIAAAKDGTFWISDEYGPHIVHFAADGTEIERISPYGMTTGNRHLPAVLARRRANRGMEGLALTPDGKTLVGLMQSTLYNPSKKEITNKRLIRIVTFDIASGATKQFVYLQNKETDSTCGIVALSNTEFVVIERDGNFSGEKETHKYLFKIDISGATDVTGDDVQSPDGMVVNGKTLEQCSAEELSKAGIKTVSKKLLVDLTSYLPNKYPHDKLEGLWITGRNSIAVANDNDFAINVKDNKLVQKILPGTDRIDDDVVYVITLEHPLY</sequence>
<protein>
    <submittedName>
        <fullName evidence="3">Uncharacterized conserved protein</fullName>
    </submittedName>
</protein>
<gene>
    <name evidence="3" type="ORF">SAMN02745149_00665</name>
</gene>
<feature type="domain" description="Phytase-like" evidence="2">
    <location>
        <begin position="68"/>
        <end position="398"/>
    </location>
</feature>
<dbReference type="OrthoDB" id="9803927at2"/>
<dbReference type="STRING" id="261392.SAMN02745149_00665"/>
<dbReference type="GeneID" id="78315978"/>
<dbReference type="RefSeq" id="WP_078932586.1">
    <property type="nucleotide sequence ID" value="NZ_FUWG01000004.1"/>
</dbReference>
<dbReference type="AlphaFoldDB" id="A0A1T4JNZ1"/>
<dbReference type="PROSITE" id="PS51257">
    <property type="entry name" value="PROKAR_LIPOPROTEIN"/>
    <property type="match status" value="1"/>
</dbReference>
<feature type="chain" id="PRO_5013386720" evidence="1">
    <location>
        <begin position="20"/>
        <end position="433"/>
    </location>
</feature>
<dbReference type="PANTHER" id="PTHR37957:SF1">
    <property type="entry name" value="PHYTASE-LIKE DOMAIN-CONTAINING PROTEIN"/>
    <property type="match status" value="1"/>
</dbReference>
<name>A0A1T4JNZ1_TREPO</name>
<evidence type="ECO:0000256" key="1">
    <source>
        <dbReference type="SAM" id="SignalP"/>
    </source>
</evidence>
<dbReference type="InterPro" id="IPR027372">
    <property type="entry name" value="Phytase-like_dom"/>
</dbReference>